<dbReference type="SMART" id="SM00020">
    <property type="entry name" value="Tryp_SPc"/>
    <property type="match status" value="1"/>
</dbReference>
<dbReference type="InterPro" id="IPR001314">
    <property type="entry name" value="Peptidase_S1A"/>
</dbReference>
<dbReference type="PANTHER" id="PTHR24250">
    <property type="entry name" value="CHYMOTRYPSIN-RELATED"/>
    <property type="match status" value="1"/>
</dbReference>
<dbReference type="AlphaFoldDB" id="A0A4U5N1H5"/>
<dbReference type="CDD" id="cd00190">
    <property type="entry name" value="Tryp_SPc"/>
    <property type="match status" value="1"/>
</dbReference>
<dbReference type="Proteomes" id="UP000298663">
    <property type="component" value="Unassembled WGS sequence"/>
</dbReference>
<feature type="chain" id="PRO_5020513117" description="Peptidase S1 domain-containing protein" evidence="3">
    <location>
        <begin position="17"/>
        <end position="298"/>
    </location>
</feature>
<keyword evidence="6" id="KW-1185">Reference proteome</keyword>
<dbReference type="STRING" id="34508.A0A4U5N1H5"/>
<protein>
    <recommendedName>
        <fullName evidence="4">Peptidase S1 domain-containing protein</fullName>
    </recommendedName>
</protein>
<comment type="caution">
    <text evidence="5">The sequence shown here is derived from an EMBL/GenBank/DDBJ whole genome shotgun (WGS) entry which is preliminary data.</text>
</comment>
<evidence type="ECO:0000259" key="4">
    <source>
        <dbReference type="PROSITE" id="PS50240"/>
    </source>
</evidence>
<dbReference type="PROSITE" id="PS50240">
    <property type="entry name" value="TRYPSIN_DOM"/>
    <property type="match status" value="1"/>
</dbReference>
<dbReference type="FunFam" id="2.40.10.10:FF:000068">
    <property type="entry name" value="transmembrane protease serine 2"/>
    <property type="match status" value="1"/>
</dbReference>
<sequence>MRLFVAFLGLLAVALAAPPLPGQFGRLIKTDKIKIPPPNELVFGGQKAYQGLFPFYVSVNLHFGNAIGSCGGSLLTPRHVLTAAHCNRKPSTNDSIVIMGLDTRREDPYATHGVQVRHVISAVNHKDFDKPHFLSNDLAVLTLAEPFELTNYVQLTNIPVDDSELQKQYWATVCGFGAYKIENKTLYYSDNLLYAYIPLIDSEKCEKRWSQLDEHTQICAGLNGTGSGPGDSGGPLFMPRGGKNWQIGVVSFGSGRARELANQADHPAVYVRASSYCPWLTEKTNGEFQCGNANCKMY</sequence>
<dbReference type="InterPro" id="IPR009003">
    <property type="entry name" value="Peptidase_S1_PA"/>
</dbReference>
<accession>A0A4U5N1H5</accession>
<dbReference type="PROSITE" id="PS00134">
    <property type="entry name" value="TRYPSIN_HIS"/>
    <property type="match status" value="1"/>
</dbReference>
<dbReference type="GO" id="GO:0004252">
    <property type="term" value="F:serine-type endopeptidase activity"/>
    <property type="evidence" value="ECO:0007669"/>
    <property type="project" value="InterPro"/>
</dbReference>
<organism evidence="5 6">
    <name type="scientific">Steinernema carpocapsae</name>
    <name type="common">Entomopathogenic nematode</name>
    <dbReference type="NCBI Taxonomy" id="34508"/>
    <lineage>
        <taxon>Eukaryota</taxon>
        <taxon>Metazoa</taxon>
        <taxon>Ecdysozoa</taxon>
        <taxon>Nematoda</taxon>
        <taxon>Chromadorea</taxon>
        <taxon>Rhabditida</taxon>
        <taxon>Tylenchina</taxon>
        <taxon>Panagrolaimomorpha</taxon>
        <taxon>Strongyloidoidea</taxon>
        <taxon>Steinernematidae</taxon>
        <taxon>Steinernema</taxon>
    </lineage>
</organism>
<evidence type="ECO:0000313" key="6">
    <source>
        <dbReference type="Proteomes" id="UP000298663"/>
    </source>
</evidence>
<keyword evidence="1" id="KW-1015">Disulfide bond</keyword>
<keyword evidence="2" id="KW-0645">Protease</keyword>
<gene>
    <name evidence="5" type="ORF">L596_017380</name>
</gene>
<dbReference type="InterPro" id="IPR043504">
    <property type="entry name" value="Peptidase_S1_PA_chymotrypsin"/>
</dbReference>
<feature type="signal peptide" evidence="3">
    <location>
        <begin position="1"/>
        <end position="16"/>
    </location>
</feature>
<dbReference type="SUPFAM" id="SSF50494">
    <property type="entry name" value="Trypsin-like serine proteases"/>
    <property type="match status" value="1"/>
</dbReference>
<dbReference type="InterPro" id="IPR033116">
    <property type="entry name" value="TRYPSIN_SER"/>
</dbReference>
<keyword evidence="3" id="KW-0732">Signal</keyword>
<evidence type="ECO:0000256" key="2">
    <source>
        <dbReference type="RuleBase" id="RU363034"/>
    </source>
</evidence>
<dbReference type="Gene3D" id="2.40.10.10">
    <property type="entry name" value="Trypsin-like serine proteases"/>
    <property type="match status" value="1"/>
</dbReference>
<name>A0A4U5N1H5_STECR</name>
<keyword evidence="2" id="KW-0378">Hydrolase</keyword>
<dbReference type="PROSITE" id="PS00135">
    <property type="entry name" value="TRYPSIN_SER"/>
    <property type="match status" value="1"/>
</dbReference>
<evidence type="ECO:0000256" key="1">
    <source>
        <dbReference type="ARBA" id="ARBA00023157"/>
    </source>
</evidence>
<dbReference type="PRINTS" id="PR00722">
    <property type="entry name" value="CHYMOTRYPSIN"/>
</dbReference>
<dbReference type="OrthoDB" id="6376138at2759"/>
<evidence type="ECO:0000256" key="3">
    <source>
        <dbReference type="SAM" id="SignalP"/>
    </source>
</evidence>
<evidence type="ECO:0000313" key="5">
    <source>
        <dbReference type="EMBL" id="TKR76206.1"/>
    </source>
</evidence>
<dbReference type="Pfam" id="PF00089">
    <property type="entry name" value="Trypsin"/>
    <property type="match status" value="1"/>
</dbReference>
<reference evidence="5 6" key="1">
    <citation type="journal article" date="2015" name="Genome Biol.">
        <title>Comparative genomics of Steinernema reveals deeply conserved gene regulatory networks.</title>
        <authorList>
            <person name="Dillman A.R."/>
            <person name="Macchietto M."/>
            <person name="Porter C.F."/>
            <person name="Rogers A."/>
            <person name="Williams B."/>
            <person name="Antoshechkin I."/>
            <person name="Lee M.M."/>
            <person name="Goodwin Z."/>
            <person name="Lu X."/>
            <person name="Lewis E.E."/>
            <person name="Goodrich-Blair H."/>
            <person name="Stock S.P."/>
            <person name="Adams B.J."/>
            <person name="Sternberg P.W."/>
            <person name="Mortazavi A."/>
        </authorList>
    </citation>
    <scope>NUCLEOTIDE SEQUENCE [LARGE SCALE GENOMIC DNA]</scope>
    <source>
        <strain evidence="5 6">ALL</strain>
    </source>
</reference>
<reference evidence="5 6" key="2">
    <citation type="journal article" date="2019" name="G3 (Bethesda)">
        <title>Hybrid Assembly of the Genome of the Entomopathogenic Nematode Steinernema carpocapsae Identifies the X-Chromosome.</title>
        <authorList>
            <person name="Serra L."/>
            <person name="Macchietto M."/>
            <person name="Macias-Munoz A."/>
            <person name="McGill C.J."/>
            <person name="Rodriguez I.M."/>
            <person name="Rodriguez B."/>
            <person name="Murad R."/>
            <person name="Mortazavi A."/>
        </authorList>
    </citation>
    <scope>NUCLEOTIDE SEQUENCE [LARGE SCALE GENOMIC DNA]</scope>
    <source>
        <strain evidence="5 6">ALL</strain>
    </source>
</reference>
<dbReference type="InterPro" id="IPR018114">
    <property type="entry name" value="TRYPSIN_HIS"/>
</dbReference>
<dbReference type="InterPro" id="IPR001254">
    <property type="entry name" value="Trypsin_dom"/>
</dbReference>
<proteinExistence type="predicted"/>
<dbReference type="EMBL" id="AZBU02000005">
    <property type="protein sequence ID" value="TKR76206.1"/>
    <property type="molecule type" value="Genomic_DNA"/>
</dbReference>
<dbReference type="GO" id="GO:0006508">
    <property type="term" value="P:proteolysis"/>
    <property type="evidence" value="ECO:0007669"/>
    <property type="project" value="UniProtKB-KW"/>
</dbReference>
<feature type="domain" description="Peptidase S1" evidence="4">
    <location>
        <begin position="42"/>
        <end position="285"/>
    </location>
</feature>
<keyword evidence="2" id="KW-0720">Serine protease</keyword>
<dbReference type="PANTHER" id="PTHR24250:SF27">
    <property type="entry name" value="ELASTASE 2 LIKE"/>
    <property type="match status" value="1"/>
</dbReference>